<evidence type="ECO:0000256" key="5">
    <source>
        <dbReference type="ARBA" id="ARBA00022553"/>
    </source>
</evidence>
<dbReference type="RefSeq" id="WP_016389736.1">
    <property type="nucleotide sequence ID" value="NZ_KE646805.1"/>
</dbReference>
<feature type="transmembrane region" description="Helical" evidence="16">
    <location>
        <begin position="16"/>
        <end position="35"/>
    </location>
</feature>
<dbReference type="InterPro" id="IPR003594">
    <property type="entry name" value="HATPase_dom"/>
</dbReference>
<dbReference type="InterPro" id="IPR003661">
    <property type="entry name" value="HisK_dim/P_dom"/>
</dbReference>
<name>A0AB33Z489_9GAMM</name>
<dbReference type="SMART" id="SM00387">
    <property type="entry name" value="HATPase_c"/>
    <property type="match status" value="1"/>
</dbReference>
<evidence type="ECO:0000313" key="24">
    <source>
        <dbReference type="Proteomes" id="UP000015462"/>
    </source>
</evidence>
<dbReference type="InterPro" id="IPR035919">
    <property type="entry name" value="EAL_sf"/>
</dbReference>
<dbReference type="PROSITE" id="PS50110">
    <property type="entry name" value="RESPONSE_REGULATORY"/>
    <property type="match status" value="2"/>
</dbReference>
<proteinExistence type="predicted"/>
<dbReference type="Pfam" id="PF01627">
    <property type="entry name" value="Hpt"/>
    <property type="match status" value="1"/>
</dbReference>
<dbReference type="GO" id="GO:0005524">
    <property type="term" value="F:ATP binding"/>
    <property type="evidence" value="ECO:0007669"/>
    <property type="project" value="UniProtKB-KW"/>
</dbReference>
<evidence type="ECO:0000256" key="10">
    <source>
        <dbReference type="ARBA" id="ARBA00022840"/>
    </source>
</evidence>
<dbReference type="PROSITE" id="PS50894">
    <property type="entry name" value="HPT"/>
    <property type="match status" value="1"/>
</dbReference>
<dbReference type="GO" id="GO:0005886">
    <property type="term" value="C:plasma membrane"/>
    <property type="evidence" value="ECO:0007669"/>
    <property type="project" value="UniProtKB-SubCell"/>
</dbReference>
<feature type="modified residue" description="4-aspartylphosphate" evidence="15">
    <location>
        <position position="963"/>
    </location>
</feature>
<dbReference type="PANTHER" id="PTHR45339:SF5">
    <property type="entry name" value="HISTIDINE KINASE"/>
    <property type="match status" value="1"/>
</dbReference>
<evidence type="ECO:0000259" key="20">
    <source>
        <dbReference type="PROSITE" id="PS50885"/>
    </source>
</evidence>
<dbReference type="SUPFAM" id="SSF47226">
    <property type="entry name" value="Histidine-containing phosphotransfer domain, HPT domain"/>
    <property type="match status" value="1"/>
</dbReference>
<feature type="modified residue" description="Phosphohistidine" evidence="14">
    <location>
        <position position="840"/>
    </location>
</feature>
<evidence type="ECO:0000259" key="22">
    <source>
        <dbReference type="PROSITE" id="PS50894"/>
    </source>
</evidence>
<comment type="catalytic activity">
    <reaction evidence="1">
        <text>ATP + protein L-histidine = ADP + protein N-phospho-L-histidine.</text>
        <dbReference type="EC" id="2.7.13.3"/>
    </reaction>
</comment>
<dbReference type="InterPro" id="IPR000160">
    <property type="entry name" value="GGDEF_dom"/>
</dbReference>
<dbReference type="CDD" id="cd00082">
    <property type="entry name" value="HisKA"/>
    <property type="match status" value="1"/>
</dbReference>
<dbReference type="Gene3D" id="3.30.565.10">
    <property type="entry name" value="Histidine kinase-like ATPase, C-terminal domain"/>
    <property type="match status" value="1"/>
</dbReference>
<dbReference type="SUPFAM" id="SSF47384">
    <property type="entry name" value="Homodimeric domain of signal transducing histidine kinase"/>
    <property type="match status" value="1"/>
</dbReference>
<dbReference type="Gene3D" id="6.10.340.10">
    <property type="match status" value="1"/>
</dbReference>
<dbReference type="InterPro" id="IPR003660">
    <property type="entry name" value="HAMP_dom"/>
</dbReference>
<dbReference type="SMART" id="SM00388">
    <property type="entry name" value="HisKA"/>
    <property type="match status" value="1"/>
</dbReference>
<dbReference type="Pfam" id="PF02518">
    <property type="entry name" value="HATPase_c"/>
    <property type="match status" value="1"/>
</dbReference>
<comment type="cofactor">
    <cofactor evidence="2">
        <name>Mg(2+)</name>
        <dbReference type="ChEBI" id="CHEBI:18420"/>
    </cofactor>
</comment>
<keyword evidence="6" id="KW-0808">Transferase</keyword>
<feature type="domain" description="Response regulatory" evidence="18">
    <location>
        <begin position="914"/>
        <end position="1030"/>
    </location>
</feature>
<evidence type="ECO:0000256" key="3">
    <source>
        <dbReference type="ARBA" id="ARBA00004370"/>
    </source>
</evidence>
<dbReference type="Proteomes" id="UP000015462">
    <property type="component" value="Unassembled WGS sequence"/>
</dbReference>
<dbReference type="InterPro" id="IPR001789">
    <property type="entry name" value="Sig_transdc_resp-reg_receiver"/>
</dbReference>
<dbReference type="InterPro" id="IPR036641">
    <property type="entry name" value="HPT_dom_sf"/>
</dbReference>
<dbReference type="CDD" id="cd01948">
    <property type="entry name" value="EAL"/>
    <property type="match status" value="1"/>
</dbReference>
<comment type="caution">
    <text evidence="23">The sequence shown here is derived from an EMBL/GenBank/DDBJ whole genome shotgun (WGS) entry which is preliminary data.</text>
</comment>
<evidence type="ECO:0000259" key="17">
    <source>
        <dbReference type="PROSITE" id="PS50109"/>
    </source>
</evidence>
<dbReference type="CDD" id="cd00088">
    <property type="entry name" value="HPT"/>
    <property type="match status" value="1"/>
</dbReference>
<protein>
    <recommendedName>
        <fullName evidence="4">histidine kinase</fullName>
        <ecNumber evidence="4">2.7.13.3</ecNumber>
    </recommendedName>
</protein>
<feature type="domain" description="GGDEF" evidence="21">
    <location>
        <begin position="1073"/>
        <end position="1206"/>
    </location>
</feature>
<dbReference type="SUPFAM" id="SSF141868">
    <property type="entry name" value="EAL domain-like"/>
    <property type="match status" value="1"/>
</dbReference>
<dbReference type="FunFam" id="3.30.70.270:FF:000001">
    <property type="entry name" value="Diguanylate cyclase domain protein"/>
    <property type="match status" value="1"/>
</dbReference>
<keyword evidence="12" id="KW-0902">Two-component regulatory system</keyword>
<evidence type="ECO:0000259" key="18">
    <source>
        <dbReference type="PROSITE" id="PS50110"/>
    </source>
</evidence>
<dbReference type="CDD" id="cd17574">
    <property type="entry name" value="REC_OmpR"/>
    <property type="match status" value="1"/>
</dbReference>
<dbReference type="InterPro" id="IPR011006">
    <property type="entry name" value="CheY-like_superfamily"/>
</dbReference>
<dbReference type="Pfam" id="PF00990">
    <property type="entry name" value="GGDEF"/>
    <property type="match status" value="1"/>
</dbReference>
<keyword evidence="8" id="KW-0547">Nucleotide-binding</keyword>
<evidence type="ECO:0000256" key="14">
    <source>
        <dbReference type="PROSITE-ProRule" id="PRU00110"/>
    </source>
</evidence>
<evidence type="ECO:0000256" key="1">
    <source>
        <dbReference type="ARBA" id="ARBA00000085"/>
    </source>
</evidence>
<keyword evidence="24" id="KW-1185">Reference proteome</keyword>
<dbReference type="Gene3D" id="3.20.20.450">
    <property type="entry name" value="EAL domain"/>
    <property type="match status" value="1"/>
</dbReference>
<dbReference type="EMBL" id="ASHL01000001">
    <property type="protein sequence ID" value="EPD14190.1"/>
    <property type="molecule type" value="Genomic_DNA"/>
</dbReference>
<dbReference type="CDD" id="cd01949">
    <property type="entry name" value="GGDEF"/>
    <property type="match status" value="1"/>
</dbReference>
<evidence type="ECO:0000256" key="11">
    <source>
        <dbReference type="ARBA" id="ARBA00022989"/>
    </source>
</evidence>
<evidence type="ECO:0000256" key="6">
    <source>
        <dbReference type="ARBA" id="ARBA00022679"/>
    </source>
</evidence>
<dbReference type="CDD" id="cd17546">
    <property type="entry name" value="REC_hyHK_CKI1_RcsC-like"/>
    <property type="match status" value="1"/>
</dbReference>
<feature type="domain" description="Response regulatory" evidence="18">
    <location>
        <begin position="650"/>
        <end position="767"/>
    </location>
</feature>
<dbReference type="SMART" id="SM00448">
    <property type="entry name" value="REC"/>
    <property type="match status" value="2"/>
</dbReference>
<dbReference type="CDD" id="cd06225">
    <property type="entry name" value="HAMP"/>
    <property type="match status" value="1"/>
</dbReference>
<evidence type="ECO:0000259" key="21">
    <source>
        <dbReference type="PROSITE" id="PS50887"/>
    </source>
</evidence>
<dbReference type="SMART" id="SM00267">
    <property type="entry name" value="GGDEF"/>
    <property type="match status" value="1"/>
</dbReference>
<keyword evidence="7 16" id="KW-0812">Transmembrane</keyword>
<dbReference type="PROSITE" id="PS50887">
    <property type="entry name" value="GGDEF"/>
    <property type="match status" value="1"/>
</dbReference>
<dbReference type="Pfam" id="PF00072">
    <property type="entry name" value="Response_reg"/>
    <property type="match status" value="2"/>
</dbReference>
<dbReference type="InterPro" id="IPR036890">
    <property type="entry name" value="HATPase_C_sf"/>
</dbReference>
<dbReference type="PROSITE" id="PS50883">
    <property type="entry name" value="EAL"/>
    <property type="match status" value="1"/>
</dbReference>
<dbReference type="CDD" id="cd16922">
    <property type="entry name" value="HATPase_EvgS-ArcB-TorS-like"/>
    <property type="match status" value="1"/>
</dbReference>
<evidence type="ECO:0000256" key="15">
    <source>
        <dbReference type="PROSITE-ProRule" id="PRU00169"/>
    </source>
</evidence>
<dbReference type="SUPFAM" id="SSF55874">
    <property type="entry name" value="ATPase domain of HSP90 chaperone/DNA topoisomerase II/histidine kinase"/>
    <property type="match status" value="1"/>
</dbReference>
<accession>A0AB33Z489</accession>
<evidence type="ECO:0000259" key="19">
    <source>
        <dbReference type="PROSITE" id="PS50883"/>
    </source>
</evidence>
<dbReference type="InterPro" id="IPR005467">
    <property type="entry name" value="His_kinase_dom"/>
</dbReference>
<gene>
    <name evidence="23" type="ORF">L196_01795</name>
</gene>
<evidence type="ECO:0000256" key="7">
    <source>
        <dbReference type="ARBA" id="ARBA00022692"/>
    </source>
</evidence>
<dbReference type="Gene3D" id="1.10.287.130">
    <property type="match status" value="1"/>
</dbReference>
<evidence type="ECO:0000256" key="8">
    <source>
        <dbReference type="ARBA" id="ARBA00022741"/>
    </source>
</evidence>
<dbReference type="SUPFAM" id="SSF52172">
    <property type="entry name" value="CheY-like"/>
    <property type="match status" value="2"/>
</dbReference>
<feature type="modified residue" description="4-aspartylphosphate" evidence="15">
    <location>
        <position position="699"/>
    </location>
</feature>
<dbReference type="NCBIfam" id="TIGR00254">
    <property type="entry name" value="GGDEF"/>
    <property type="match status" value="1"/>
</dbReference>
<dbReference type="EC" id="2.7.13.3" evidence="4"/>
<keyword evidence="13 16" id="KW-0472">Membrane</keyword>
<dbReference type="Pfam" id="PF00563">
    <property type="entry name" value="EAL"/>
    <property type="match status" value="1"/>
</dbReference>
<feature type="domain" description="HPt" evidence="22">
    <location>
        <begin position="801"/>
        <end position="896"/>
    </location>
</feature>
<evidence type="ECO:0000256" key="13">
    <source>
        <dbReference type="ARBA" id="ARBA00023136"/>
    </source>
</evidence>
<dbReference type="Pfam" id="PF00672">
    <property type="entry name" value="HAMP"/>
    <property type="match status" value="1"/>
</dbReference>
<keyword evidence="5 15" id="KW-0597">Phosphoprotein</keyword>
<dbReference type="Pfam" id="PF00512">
    <property type="entry name" value="HisKA"/>
    <property type="match status" value="1"/>
</dbReference>
<evidence type="ECO:0000256" key="12">
    <source>
        <dbReference type="ARBA" id="ARBA00023012"/>
    </source>
</evidence>
<evidence type="ECO:0000313" key="23">
    <source>
        <dbReference type="EMBL" id="EPD14190.1"/>
    </source>
</evidence>
<sequence length="1475" mass="163026">MGIKKHKKGLGQQLNLALLIGAIFLSVISSALISYKAYEQERADYVQHGKRVAEALIDQLSTPFSGGIEELLGYLATPFFKLEGVQSIIIFDADFKEISSVKKNTEYELISGWQDVDLEEARLERETEQAFYFTARLNNNGEIPAAYLMLILDKPSLIQYAQTLFVANVGIIIAVALVLLVLMSLLVRRLTRPLKDFSSIMIQAASGEIGLRAEHEVAAELGHMSEAFNQMMKVLETRSSELEQSRDQAVQTAKIKSDFAANLSHEIRTPLNGILGMVNLLKEMGLPQHQHEYLEVASKSGDSLLQMINDVLDFSKMESGNFQLALEDIDLRLLLEQLALLYAEKIQVKDLELCLDLPTDNVMFVRGDAVRIRQVISNLLNNAVKFTSQGHITLSAKIVSSSKGRSLIEIAVTDTGIGIPEGALSEIFRPFGQVSAETTNQYGGTGLGLTIVNQMTKLMGGSVSVTSEVNEGSSFRVLLPMQTHNISFEEPADEVELLSGKRVMLIEPFEETQHYLEGMFDAWGVECQIVNSLDEAIFILKDELKSSRGLDSCLFNVDYSLGDMTAFLASFKANEEFSGTKLIPMVRFGSKISSADESLPLFVGSIDRPVRYEKLRMTLIDVFSEGKGSTSAEIGKKPKIKTSDVLQSIKALVVDDNVTNQLVAEATLKEIGISSDVANDGLEALNAFKEKNYDLILMDCNMPVMDGYEATKAIRALDLKYRQPIIIALTAKDQPGDFEHCINSGMDDYLLKPFQLSALLAKLEKLFGFPLIDDESSGIELEVSEGSVIVESAFKELVANTGSGIQQIVQSYLLDTPIYIVTLIAAMEAGDTTKCLDVAHKIKGSSRNLGAEDFVSVCVEIEEAWSRNTVDESIIAPLAERLETEFTLVEASLNSKLATLELSDTEQTKRTKEVVLIVDDDQSTRMTVASVLEREGYQVELGANGRDAVRLFEVLRPNVIIMDAMMPIKDGFEACREIKAMQGGSDVPVLITTALESEKSVDLAYESGAADFVPKPINLSVLRQRVRRLLDKQFADQHVHKLAYKDALTGLPNRTAFVEQFQQELEHAKRKDSKVAVFFIDLDRFKDVNDSMGHEAGDILLKALSGRLKNCIRSGDMLARIGGDEFVVVLSDMTGKTAPDQVAKAMLNALKEPFSLAGNEVFAGVSIGLAIYPDDGLSKETLLKNADTAMYRAKAAGRNTYRAYTQEMSEVLEQRMRIETELRKVLADNELSLYFQPKQDTSTAEVIGSEALVRWEHRLRGMVSPAEFIPVAEEMGLIKEIGLWVLDTACATAKKWQLEFDYYGTVAVNVSAVQMAEENFVSLVGMCLAKHELEPKYIELEVTESMVLDNIDAMLEKLNDIAAMGVSISIDDFGTGYSSFNYLKQLPANTLKLDMEFIKEIPENEADMAVVDGMIVLAHNLGMKVVAEGVEAQDQYDFLAEHSCDLVQGYLINKPLSEDEFIAEYARSAKEVGRV</sequence>
<dbReference type="SUPFAM" id="SSF55073">
    <property type="entry name" value="Nucleotide cyclase"/>
    <property type="match status" value="1"/>
</dbReference>
<dbReference type="PANTHER" id="PTHR45339">
    <property type="entry name" value="HYBRID SIGNAL TRANSDUCTION HISTIDINE KINASE J"/>
    <property type="match status" value="1"/>
</dbReference>
<keyword evidence="10" id="KW-0067">ATP-binding</keyword>
<evidence type="ECO:0000256" key="4">
    <source>
        <dbReference type="ARBA" id="ARBA00012438"/>
    </source>
</evidence>
<dbReference type="FunFam" id="3.30.565.10:FF:000010">
    <property type="entry name" value="Sensor histidine kinase RcsC"/>
    <property type="match status" value="1"/>
</dbReference>
<evidence type="ECO:0000256" key="2">
    <source>
        <dbReference type="ARBA" id="ARBA00001946"/>
    </source>
</evidence>
<keyword evidence="9" id="KW-0418">Kinase</keyword>
<dbReference type="Gene3D" id="3.30.70.270">
    <property type="match status" value="1"/>
</dbReference>
<dbReference type="GO" id="GO:0000155">
    <property type="term" value="F:phosphorelay sensor kinase activity"/>
    <property type="evidence" value="ECO:0007669"/>
    <property type="project" value="InterPro"/>
</dbReference>
<keyword evidence="11 16" id="KW-1133">Transmembrane helix</keyword>
<dbReference type="InterPro" id="IPR036097">
    <property type="entry name" value="HisK_dim/P_sf"/>
</dbReference>
<dbReference type="SMART" id="SM00052">
    <property type="entry name" value="EAL"/>
    <property type="match status" value="1"/>
</dbReference>
<dbReference type="PRINTS" id="PR00344">
    <property type="entry name" value="BCTRLSENSOR"/>
</dbReference>
<organism evidence="23 24">
    <name type="scientific">Cycloclasticus pugetii</name>
    <dbReference type="NCBI Taxonomy" id="34068"/>
    <lineage>
        <taxon>Bacteria</taxon>
        <taxon>Pseudomonadati</taxon>
        <taxon>Pseudomonadota</taxon>
        <taxon>Gammaproteobacteria</taxon>
        <taxon>Thiotrichales</taxon>
        <taxon>Piscirickettsiaceae</taxon>
        <taxon>Cycloclasticus</taxon>
    </lineage>
</organism>
<dbReference type="InterPro" id="IPR029787">
    <property type="entry name" value="Nucleotide_cyclase"/>
</dbReference>
<evidence type="ECO:0000256" key="9">
    <source>
        <dbReference type="ARBA" id="ARBA00022777"/>
    </source>
</evidence>
<dbReference type="Gene3D" id="3.40.50.2300">
    <property type="match status" value="2"/>
</dbReference>
<feature type="domain" description="HAMP" evidence="20">
    <location>
        <begin position="188"/>
        <end position="240"/>
    </location>
</feature>
<dbReference type="FunFam" id="1.10.287.130:FF:000004">
    <property type="entry name" value="Ethylene receptor 1"/>
    <property type="match status" value="1"/>
</dbReference>
<feature type="transmembrane region" description="Helical" evidence="16">
    <location>
        <begin position="164"/>
        <end position="187"/>
    </location>
</feature>
<comment type="subcellular location">
    <subcellularLocation>
        <location evidence="3">Membrane</location>
    </subcellularLocation>
</comment>
<feature type="domain" description="EAL" evidence="19">
    <location>
        <begin position="1215"/>
        <end position="1469"/>
    </location>
</feature>
<dbReference type="PROSITE" id="PS50885">
    <property type="entry name" value="HAMP"/>
    <property type="match status" value="1"/>
</dbReference>
<dbReference type="InterPro" id="IPR008207">
    <property type="entry name" value="Sig_transdc_His_kin_Hpt_dom"/>
</dbReference>
<dbReference type="InterPro" id="IPR004358">
    <property type="entry name" value="Sig_transdc_His_kin-like_C"/>
</dbReference>
<evidence type="ECO:0000256" key="16">
    <source>
        <dbReference type="SAM" id="Phobius"/>
    </source>
</evidence>
<dbReference type="InterPro" id="IPR043128">
    <property type="entry name" value="Rev_trsase/Diguanyl_cyclase"/>
</dbReference>
<feature type="domain" description="Histidine kinase" evidence="17">
    <location>
        <begin position="262"/>
        <end position="483"/>
    </location>
</feature>
<dbReference type="Gene3D" id="1.20.120.160">
    <property type="entry name" value="HPT domain"/>
    <property type="match status" value="1"/>
</dbReference>
<dbReference type="InterPro" id="IPR001633">
    <property type="entry name" value="EAL_dom"/>
</dbReference>
<dbReference type="SMART" id="SM00304">
    <property type="entry name" value="HAMP"/>
    <property type="match status" value="1"/>
</dbReference>
<dbReference type="PROSITE" id="PS50109">
    <property type="entry name" value="HIS_KIN"/>
    <property type="match status" value="1"/>
</dbReference>
<reference evidence="23 24" key="1">
    <citation type="journal article" date="2013" name="Genome Announc.">
        <title>Genome Sequence of the Pyrene- and Fluoranthene-Degrading Bacterium Cycloclasticus sp. Strain PY97M.</title>
        <authorList>
            <person name="Cui Z."/>
            <person name="Xu G."/>
            <person name="Li Q."/>
            <person name="Gao W."/>
            <person name="Zheng L."/>
        </authorList>
    </citation>
    <scope>NUCLEOTIDE SEQUENCE [LARGE SCALE GENOMIC DNA]</scope>
    <source>
        <strain evidence="23 24">PY97M</strain>
    </source>
</reference>